<keyword evidence="3 5" id="KW-0326">Glycosidase</keyword>
<dbReference type="Pfam" id="PF04616">
    <property type="entry name" value="Glyco_hydro_43"/>
    <property type="match status" value="1"/>
</dbReference>
<dbReference type="CDD" id="cd08982">
    <property type="entry name" value="GH43-like"/>
    <property type="match status" value="1"/>
</dbReference>
<evidence type="ECO:0000259" key="6">
    <source>
        <dbReference type="PROSITE" id="PS50022"/>
    </source>
</evidence>
<dbReference type="Gene3D" id="2.60.120.260">
    <property type="entry name" value="Galactose-binding domain-like"/>
    <property type="match status" value="1"/>
</dbReference>
<name>A0A6I4NSZ7_9MICO</name>
<dbReference type="InterPro" id="IPR013783">
    <property type="entry name" value="Ig-like_fold"/>
</dbReference>
<keyword evidence="2 5" id="KW-0378">Hydrolase</keyword>
<keyword evidence="4" id="KW-0624">Polysaccharide degradation</keyword>
<evidence type="ECO:0000256" key="4">
    <source>
        <dbReference type="ARBA" id="ARBA00023326"/>
    </source>
</evidence>
<evidence type="ECO:0000256" key="1">
    <source>
        <dbReference type="ARBA" id="ARBA00009865"/>
    </source>
</evidence>
<evidence type="ECO:0000256" key="3">
    <source>
        <dbReference type="ARBA" id="ARBA00023295"/>
    </source>
</evidence>
<proteinExistence type="inferred from homology"/>
<dbReference type="InterPro" id="IPR051795">
    <property type="entry name" value="Glycosyl_Hydrlase_43"/>
</dbReference>
<dbReference type="GO" id="GO:0000272">
    <property type="term" value="P:polysaccharide catabolic process"/>
    <property type="evidence" value="ECO:0007669"/>
    <property type="project" value="UniProtKB-KW"/>
</dbReference>
<dbReference type="CDD" id="cd00063">
    <property type="entry name" value="FN3"/>
    <property type="match status" value="1"/>
</dbReference>
<dbReference type="Gene3D" id="2.115.10.20">
    <property type="entry name" value="Glycosyl hydrolase domain, family 43"/>
    <property type="match status" value="1"/>
</dbReference>
<dbReference type="PROSITE" id="PS50022">
    <property type="entry name" value="FA58C_3"/>
    <property type="match status" value="1"/>
</dbReference>
<keyword evidence="8" id="KW-1185">Reference proteome</keyword>
<evidence type="ECO:0000256" key="5">
    <source>
        <dbReference type="RuleBase" id="RU361187"/>
    </source>
</evidence>
<comment type="similarity">
    <text evidence="1 5">Belongs to the glycosyl hydrolase 43 family.</text>
</comment>
<dbReference type="AlphaFoldDB" id="A0A6I4NSZ7"/>
<organism evidence="7 8">
    <name type="scientific">Agromyces seonyuensis</name>
    <dbReference type="NCBI Taxonomy" id="2662446"/>
    <lineage>
        <taxon>Bacteria</taxon>
        <taxon>Bacillati</taxon>
        <taxon>Actinomycetota</taxon>
        <taxon>Actinomycetes</taxon>
        <taxon>Micrococcales</taxon>
        <taxon>Microbacteriaceae</taxon>
        <taxon>Agromyces</taxon>
    </lineage>
</organism>
<dbReference type="Proteomes" id="UP000438182">
    <property type="component" value="Unassembled WGS sequence"/>
</dbReference>
<accession>A0A6I4NSZ7</accession>
<dbReference type="InterPro" id="IPR000421">
    <property type="entry name" value="FA58C"/>
</dbReference>
<dbReference type="InterPro" id="IPR003961">
    <property type="entry name" value="FN3_dom"/>
</dbReference>
<gene>
    <name evidence="7" type="ORF">GB864_03315</name>
</gene>
<dbReference type="PANTHER" id="PTHR42812:SF12">
    <property type="entry name" value="BETA-XYLOSIDASE-RELATED"/>
    <property type="match status" value="1"/>
</dbReference>
<evidence type="ECO:0000256" key="2">
    <source>
        <dbReference type="ARBA" id="ARBA00022801"/>
    </source>
</evidence>
<dbReference type="GO" id="GO:0004553">
    <property type="term" value="F:hydrolase activity, hydrolyzing O-glycosyl compounds"/>
    <property type="evidence" value="ECO:0007669"/>
    <property type="project" value="InterPro"/>
</dbReference>
<protein>
    <submittedName>
        <fullName evidence="7">Family 43 glycosylhydrolase</fullName>
    </submittedName>
</protein>
<evidence type="ECO:0000313" key="7">
    <source>
        <dbReference type="EMBL" id="MWB97586.1"/>
    </source>
</evidence>
<dbReference type="SUPFAM" id="SSF49265">
    <property type="entry name" value="Fibronectin type III"/>
    <property type="match status" value="1"/>
</dbReference>
<dbReference type="PANTHER" id="PTHR42812">
    <property type="entry name" value="BETA-XYLOSIDASE"/>
    <property type="match status" value="1"/>
</dbReference>
<dbReference type="InterPro" id="IPR006710">
    <property type="entry name" value="Glyco_hydro_43"/>
</dbReference>
<dbReference type="Gene3D" id="2.60.40.10">
    <property type="entry name" value="Immunoglobulins"/>
    <property type="match status" value="1"/>
</dbReference>
<feature type="domain" description="F5/8 type C" evidence="6">
    <location>
        <begin position="324"/>
        <end position="492"/>
    </location>
</feature>
<evidence type="ECO:0000313" key="8">
    <source>
        <dbReference type="Proteomes" id="UP000438182"/>
    </source>
</evidence>
<comment type="caution">
    <text evidence="7">The sequence shown here is derived from an EMBL/GenBank/DDBJ whole genome shotgun (WGS) entry which is preliminary data.</text>
</comment>
<dbReference type="SUPFAM" id="SSF75005">
    <property type="entry name" value="Arabinanase/levansucrase/invertase"/>
    <property type="match status" value="1"/>
</dbReference>
<reference evidence="7 8" key="1">
    <citation type="submission" date="2019-12" db="EMBL/GenBank/DDBJ databases">
        <authorList>
            <person name="Kim Y.S."/>
        </authorList>
    </citation>
    <scope>NUCLEOTIDE SEQUENCE [LARGE SCALE GENOMIC DNA]</scope>
    <source>
        <strain evidence="7 8">MMS17-SY077</strain>
    </source>
</reference>
<dbReference type="InterPro" id="IPR036116">
    <property type="entry name" value="FN3_sf"/>
</dbReference>
<dbReference type="SUPFAM" id="SSF49785">
    <property type="entry name" value="Galactose-binding domain-like"/>
    <property type="match status" value="1"/>
</dbReference>
<sequence>MNSRIVCNPLDLSYRYQDIRTPFVGRSVHREAADPTVVFYRGRYLMFASMTRGFWHSEDLVKWTLQPSEKIPAIDYAPDVREVDGALLFTASRKTKGRFFRSVDPFADDFEEIAPSDVAFWDPDTFQDDDGRLYLYWGCSHNRPVSGVELDRSTFRSLGEPVPLISADTANRGWERTGDDYVAEVRRGFAGKVMDAYIGDAPFIEGAYMNRVGDRYYLQYAGPGTQFNTYADGAYVGTGPLGPFEYDPHSPFSSNPGGFITGAGHGSTFQDRHGNWWHVATMRVSVNADFERRIGLFPAGFDEDGVLFCNQNFADYPMQVPDRAFDPWTEASPGWMLLSYRADATASSSVDGHEPALATDESVRSWWVAGSDRPGEWLQLDLGAEATVHALQVNLADHELAPRAPKRRDLAKATFGKRAVFPDSQPTEVRVELSVDGVEWTVVHDTIGTREDAPHAFVVLPESRRARYVRVTAGAMPFGGVFAVSGLRVFGLADVPLPDAVEVGGERHDPRTASLRWDAAPGAVGYNVRYGISPDKLYHSWLVYDRTELEVGSLNAGHPYWFAVDSFNGAGVMPGAVARLD</sequence>
<dbReference type="EMBL" id="WSTA01000008">
    <property type="protein sequence ID" value="MWB97586.1"/>
    <property type="molecule type" value="Genomic_DNA"/>
</dbReference>
<keyword evidence="4" id="KW-0119">Carbohydrate metabolism</keyword>
<dbReference type="InterPro" id="IPR008979">
    <property type="entry name" value="Galactose-bd-like_sf"/>
</dbReference>
<dbReference type="RefSeq" id="WP_160422929.1">
    <property type="nucleotide sequence ID" value="NZ_WSTA01000008.1"/>
</dbReference>
<dbReference type="InterPro" id="IPR023296">
    <property type="entry name" value="Glyco_hydro_beta-prop_sf"/>
</dbReference>